<dbReference type="AlphaFoldDB" id="A0A1E5T672"/>
<evidence type="ECO:0000313" key="2">
    <source>
        <dbReference type="EMBL" id="OEK06892.1"/>
    </source>
</evidence>
<dbReference type="EMBL" id="MDGQ01000003">
    <property type="protein sequence ID" value="OEK06892.1"/>
    <property type="molecule type" value="Genomic_DNA"/>
</dbReference>
<name>A0A1E5T672_9BACT</name>
<sequence>MISRSKSISLFLISCYLIFSCTSLENMERELGVVSTFSELVNAGVKVLALSSPMTPAEMERFYPLAKEEAAKYGVSAVREADLIKTALFPEDIAEGKEVLLLFQGNTKYAYDQIKADQAALIKENAYDESAQIEIARRFGRLLSYTPRKINRLLAENTDYRTLDDFNIQATNVFLYYKDLKKATDFYTQTLGLELLTTYDNASILKITDEALLVLVDAAKGMHSADEPKTVALALLTDQLPEWYDYLQKEGVPIKYTYKPKEGGPHDGFVAIDPEGYLLEFELFKQHKENEDFVPYLEQNEPTNTKVTYGGKTLNFHGAITWLYYQDVLAMQDFSEDIMGFELVADQGWTKIYRVTDSGFIGLVDERRGMHKFSKEKAVTVSFILEDLDGWYDYVNRKKPFELRDGGFEEEPDGRYKAFVGYDLGQYYYEFDKFFDHPDNEKLMPLFK</sequence>
<reference evidence="2 3" key="1">
    <citation type="submission" date="2016-08" db="EMBL/GenBank/DDBJ databases">
        <title>Draft genome of Fabibacter sp. strain SK-8.</title>
        <authorList>
            <person name="Wong S.-K."/>
            <person name="Hamasaki K."/>
            <person name="Yoshizawa S."/>
        </authorList>
    </citation>
    <scope>NUCLEOTIDE SEQUENCE [LARGE SCALE GENOMIC DNA]</scope>
    <source>
        <strain evidence="2 3">SK-8</strain>
    </source>
</reference>
<dbReference type="SUPFAM" id="SSF54593">
    <property type="entry name" value="Glyoxalase/Bleomycin resistance protein/Dihydroxybiphenyl dioxygenase"/>
    <property type="match status" value="2"/>
</dbReference>
<feature type="domain" description="VOC" evidence="1">
    <location>
        <begin position="169"/>
        <end position="284"/>
    </location>
</feature>
<dbReference type="InterPro" id="IPR029068">
    <property type="entry name" value="Glyas_Bleomycin-R_OHBP_Dase"/>
</dbReference>
<organism evidence="2 3">
    <name type="scientific">Roseivirga misakiensis</name>
    <dbReference type="NCBI Taxonomy" id="1563681"/>
    <lineage>
        <taxon>Bacteria</taxon>
        <taxon>Pseudomonadati</taxon>
        <taxon>Bacteroidota</taxon>
        <taxon>Cytophagia</taxon>
        <taxon>Cytophagales</taxon>
        <taxon>Roseivirgaceae</taxon>
        <taxon>Roseivirga</taxon>
    </lineage>
</organism>
<dbReference type="STRING" id="1563681.BFP71_04350"/>
<dbReference type="PROSITE" id="PS51257">
    <property type="entry name" value="PROKAR_LIPOPROTEIN"/>
    <property type="match status" value="1"/>
</dbReference>
<protein>
    <recommendedName>
        <fullName evidence="1">VOC domain-containing protein</fullName>
    </recommendedName>
</protein>
<dbReference type="InterPro" id="IPR037523">
    <property type="entry name" value="VOC_core"/>
</dbReference>
<dbReference type="Pfam" id="PF00903">
    <property type="entry name" value="Glyoxalase"/>
    <property type="match status" value="1"/>
</dbReference>
<dbReference type="Gene3D" id="3.10.180.10">
    <property type="entry name" value="2,3-Dihydroxybiphenyl 1,2-Dioxygenase, domain 1"/>
    <property type="match status" value="2"/>
</dbReference>
<dbReference type="PROSITE" id="PS51819">
    <property type="entry name" value="VOC"/>
    <property type="match status" value="1"/>
</dbReference>
<comment type="caution">
    <text evidence="2">The sequence shown here is derived from an EMBL/GenBank/DDBJ whole genome shotgun (WGS) entry which is preliminary data.</text>
</comment>
<keyword evidence="3" id="KW-1185">Reference proteome</keyword>
<evidence type="ECO:0000259" key="1">
    <source>
        <dbReference type="PROSITE" id="PS51819"/>
    </source>
</evidence>
<dbReference type="InterPro" id="IPR004360">
    <property type="entry name" value="Glyas_Fos-R_dOase_dom"/>
</dbReference>
<gene>
    <name evidence="2" type="ORF">BFP71_04350</name>
</gene>
<evidence type="ECO:0000313" key="3">
    <source>
        <dbReference type="Proteomes" id="UP000095552"/>
    </source>
</evidence>
<dbReference type="Proteomes" id="UP000095552">
    <property type="component" value="Unassembled WGS sequence"/>
</dbReference>
<accession>A0A1E5T672</accession>
<proteinExistence type="predicted"/>